<keyword evidence="2" id="KW-1133">Transmembrane helix</keyword>
<gene>
    <name evidence="5" type="ORF">OB914_04545</name>
    <name evidence="4" type="ORF">OB916_04470</name>
</gene>
<evidence type="ECO:0000313" key="5">
    <source>
        <dbReference type="EMBL" id="MCU4726242.1"/>
    </source>
</evidence>
<feature type="transmembrane region" description="Helical" evidence="2">
    <location>
        <begin position="118"/>
        <end position="145"/>
    </location>
</feature>
<dbReference type="Proteomes" id="UP001208186">
    <property type="component" value="Unassembled WGS sequence"/>
</dbReference>
<evidence type="ECO:0000313" key="4">
    <source>
        <dbReference type="EMBL" id="MCU4717315.1"/>
    </source>
</evidence>
<evidence type="ECO:0000313" key="7">
    <source>
        <dbReference type="Proteomes" id="UP001209746"/>
    </source>
</evidence>
<proteinExistence type="predicted"/>
<reference evidence="5" key="1">
    <citation type="submission" date="2023-02" db="EMBL/GenBank/DDBJ databases">
        <title>Enrichment on poylsaccharides allowed isolation of novel metabolic and taxonomic groups of Haloarchaea.</title>
        <authorList>
            <person name="Sorokin D.Y."/>
            <person name="Elcheninov A.G."/>
            <person name="Khizhniak T.V."/>
            <person name="Kolganova T.V."/>
            <person name="Kublanov I.V."/>
        </authorList>
    </citation>
    <scope>NUCLEOTIDE SEQUENCE</scope>
    <source>
        <strain evidence="4 6">HArc-curdl5-1</strain>
        <strain evidence="5">HArc-curdl7</strain>
    </source>
</reference>
<keyword evidence="6" id="KW-1185">Reference proteome</keyword>
<keyword evidence="2" id="KW-0812">Transmembrane</keyword>
<evidence type="ECO:0000256" key="1">
    <source>
        <dbReference type="SAM" id="MobiDB-lite"/>
    </source>
</evidence>
<feature type="region of interest" description="Disordered" evidence="1">
    <location>
        <begin position="1"/>
        <end position="80"/>
    </location>
</feature>
<sequence>MTDTDHPTDDPDEQAAQARSEGPDDPTDAQSDGVAETPSDETDTSDTISVGAESRDEQQTASRSDSGEQGRRRSAGRDERSLRERLELLALIGLALFAAITAYGFYTNASQAISEFVSASYVSLFQAAFNLALLLLALAGLSLLARRQFDFAG</sequence>
<accession>A0AAE3LED6</accession>
<name>A0AAE3LED6_9EURY</name>
<feature type="domain" description="DUF8060" evidence="3">
    <location>
        <begin position="41"/>
        <end position="148"/>
    </location>
</feature>
<feature type="compositionally biased region" description="Basic and acidic residues" evidence="1">
    <location>
        <begin position="65"/>
        <end position="80"/>
    </location>
</feature>
<dbReference type="Proteomes" id="UP001209746">
    <property type="component" value="Unassembled WGS sequence"/>
</dbReference>
<dbReference type="RefSeq" id="WP_315908074.1">
    <property type="nucleotide sequence ID" value="NZ_JAOPKC010000002.1"/>
</dbReference>
<dbReference type="EMBL" id="JAOPKC010000002">
    <property type="protein sequence ID" value="MCU4717315.1"/>
    <property type="molecule type" value="Genomic_DNA"/>
</dbReference>
<evidence type="ECO:0000313" key="6">
    <source>
        <dbReference type="Proteomes" id="UP001208186"/>
    </source>
</evidence>
<dbReference type="InterPro" id="IPR058373">
    <property type="entry name" value="DUF8060"/>
</dbReference>
<protein>
    <recommendedName>
        <fullName evidence="3">DUF8060 domain-containing protein</fullName>
    </recommendedName>
</protein>
<dbReference type="Pfam" id="PF26256">
    <property type="entry name" value="DUF8060"/>
    <property type="match status" value="1"/>
</dbReference>
<feature type="transmembrane region" description="Helical" evidence="2">
    <location>
        <begin position="86"/>
        <end position="106"/>
    </location>
</feature>
<evidence type="ECO:0000259" key="3">
    <source>
        <dbReference type="Pfam" id="PF26256"/>
    </source>
</evidence>
<dbReference type="EMBL" id="JAOPKD010000002">
    <property type="protein sequence ID" value="MCU4726242.1"/>
    <property type="molecule type" value="Genomic_DNA"/>
</dbReference>
<comment type="caution">
    <text evidence="5">The sequence shown here is derived from an EMBL/GenBank/DDBJ whole genome shotgun (WGS) entry which is preliminary data.</text>
</comment>
<dbReference type="AlphaFoldDB" id="A0AAE3LED6"/>
<organism evidence="5 7">
    <name type="scientific">Halapricum hydrolyticum</name>
    <dbReference type="NCBI Taxonomy" id="2979991"/>
    <lineage>
        <taxon>Archaea</taxon>
        <taxon>Methanobacteriati</taxon>
        <taxon>Methanobacteriota</taxon>
        <taxon>Stenosarchaea group</taxon>
        <taxon>Halobacteria</taxon>
        <taxon>Halobacteriales</taxon>
        <taxon>Haloarculaceae</taxon>
        <taxon>Halapricum</taxon>
    </lineage>
</organism>
<evidence type="ECO:0000256" key="2">
    <source>
        <dbReference type="SAM" id="Phobius"/>
    </source>
</evidence>
<keyword evidence="2" id="KW-0472">Membrane</keyword>